<protein>
    <submittedName>
        <fullName evidence="2">Uncharacterized protein</fullName>
    </submittedName>
</protein>
<evidence type="ECO:0000313" key="2">
    <source>
        <dbReference type="EMBL" id="QCE10825.1"/>
    </source>
</evidence>
<keyword evidence="3" id="KW-1185">Reference proteome</keyword>
<evidence type="ECO:0000313" key="3">
    <source>
        <dbReference type="Proteomes" id="UP000501690"/>
    </source>
</evidence>
<dbReference type="Proteomes" id="UP000501690">
    <property type="component" value="Linkage Group LG10"/>
</dbReference>
<organism evidence="2 3">
    <name type="scientific">Vigna unguiculata</name>
    <name type="common">Cowpea</name>
    <dbReference type="NCBI Taxonomy" id="3917"/>
    <lineage>
        <taxon>Eukaryota</taxon>
        <taxon>Viridiplantae</taxon>
        <taxon>Streptophyta</taxon>
        <taxon>Embryophyta</taxon>
        <taxon>Tracheophyta</taxon>
        <taxon>Spermatophyta</taxon>
        <taxon>Magnoliopsida</taxon>
        <taxon>eudicotyledons</taxon>
        <taxon>Gunneridae</taxon>
        <taxon>Pentapetalae</taxon>
        <taxon>rosids</taxon>
        <taxon>fabids</taxon>
        <taxon>Fabales</taxon>
        <taxon>Fabaceae</taxon>
        <taxon>Papilionoideae</taxon>
        <taxon>50 kb inversion clade</taxon>
        <taxon>NPAAA clade</taxon>
        <taxon>indigoferoid/millettioid clade</taxon>
        <taxon>Phaseoleae</taxon>
        <taxon>Vigna</taxon>
    </lineage>
</organism>
<reference evidence="2 3" key="1">
    <citation type="submission" date="2019-04" db="EMBL/GenBank/DDBJ databases">
        <title>An improved genome assembly and genetic linkage map for asparagus bean, Vigna unguiculata ssp. sesquipedialis.</title>
        <authorList>
            <person name="Xia Q."/>
            <person name="Zhang R."/>
            <person name="Dong Y."/>
        </authorList>
    </citation>
    <scope>NUCLEOTIDE SEQUENCE [LARGE SCALE GENOMIC DNA]</scope>
    <source>
        <tissue evidence="2">Leaf</tissue>
    </source>
</reference>
<feature type="region of interest" description="Disordered" evidence="1">
    <location>
        <begin position="1"/>
        <end position="35"/>
    </location>
</feature>
<name>A0A4D6NF63_VIGUN</name>
<feature type="compositionally biased region" description="Low complexity" evidence="1">
    <location>
        <begin position="21"/>
        <end position="35"/>
    </location>
</feature>
<evidence type="ECO:0000256" key="1">
    <source>
        <dbReference type="SAM" id="MobiDB-lite"/>
    </source>
</evidence>
<accession>A0A4D6NF63</accession>
<dbReference type="EMBL" id="CP039354">
    <property type="protein sequence ID" value="QCE10825.1"/>
    <property type="molecule type" value="Genomic_DNA"/>
</dbReference>
<proteinExistence type="predicted"/>
<sequence length="190" mass="21473">MWKSSTFKIGQPEQATRHPYRQQSFRPPQSSPAPAAAVRTYTTTINDARTIVPPWKREPTLVAPALVRNFSPRSYNTHPWRNSSRSATKTNQICEPPAFYSHAPGPVAASIFNLHLHGSTVFISMHLLQFHFHLHHASAMMPQITQRIQPSHRSINYTVFRPYHAVATTTNLQLAGNTTPSRATSQQRLQ</sequence>
<gene>
    <name evidence="2" type="ORF">DEO72_LG10g2057</name>
</gene>
<dbReference type="AlphaFoldDB" id="A0A4D6NF63"/>